<evidence type="ECO:0000256" key="4">
    <source>
        <dbReference type="ARBA" id="ARBA00022737"/>
    </source>
</evidence>
<dbReference type="Pfam" id="PF12854">
    <property type="entry name" value="PPR_1"/>
    <property type="match status" value="1"/>
</dbReference>
<evidence type="ECO:0000256" key="2">
    <source>
        <dbReference type="ARBA" id="ARBA00022676"/>
    </source>
</evidence>
<feature type="repeat" description="PPR" evidence="7">
    <location>
        <begin position="521"/>
        <end position="554"/>
    </location>
</feature>
<dbReference type="GO" id="GO:0016757">
    <property type="term" value="F:glycosyltransferase activity"/>
    <property type="evidence" value="ECO:0007669"/>
    <property type="project" value="UniProtKB-KW"/>
</dbReference>
<feature type="repeat" description="PPR" evidence="7">
    <location>
        <begin position="451"/>
        <end position="485"/>
    </location>
</feature>
<evidence type="ECO:0000256" key="5">
    <source>
        <dbReference type="ARBA" id="ARBA00023136"/>
    </source>
</evidence>
<evidence type="ECO:0000256" key="7">
    <source>
        <dbReference type="PROSITE-ProRule" id="PRU00708"/>
    </source>
</evidence>
<feature type="repeat" description="PPR" evidence="7">
    <location>
        <begin position="867"/>
        <end position="901"/>
    </location>
</feature>
<dbReference type="GO" id="GO:0016020">
    <property type="term" value="C:membrane"/>
    <property type="evidence" value="ECO:0007669"/>
    <property type="project" value="UniProtKB-SubCell"/>
</dbReference>
<dbReference type="InterPro" id="IPR002885">
    <property type="entry name" value="PPR_rpt"/>
</dbReference>
<dbReference type="PANTHER" id="PTHR45613:SF9">
    <property type="entry name" value="MITOCHONDRIAL GROUP I INTRON SPLICING FACTOR CCM1"/>
    <property type="match status" value="1"/>
</dbReference>
<dbReference type="Pfam" id="PF02485">
    <property type="entry name" value="Branch"/>
    <property type="match status" value="1"/>
</dbReference>
<comment type="caution">
    <text evidence="8">The sequence shown here is derived from an EMBL/GenBank/DDBJ whole genome shotgun (WGS) entry which is preliminary data.</text>
</comment>
<feature type="repeat" description="PPR" evidence="7">
    <location>
        <begin position="175"/>
        <end position="209"/>
    </location>
</feature>
<dbReference type="Pfam" id="PF01535">
    <property type="entry name" value="PPR"/>
    <property type="match status" value="4"/>
</dbReference>
<keyword evidence="2" id="KW-0328">Glycosyltransferase</keyword>
<feature type="repeat" description="PPR" evidence="7">
    <location>
        <begin position="727"/>
        <end position="761"/>
    </location>
</feature>
<dbReference type="NCBIfam" id="TIGR00756">
    <property type="entry name" value="PPR"/>
    <property type="match status" value="15"/>
</dbReference>
<protein>
    <submittedName>
        <fullName evidence="8">Oxysterol-binding protein-related protein 4B-like</fullName>
    </submittedName>
</protein>
<dbReference type="Pfam" id="PF13812">
    <property type="entry name" value="PPR_3"/>
    <property type="match status" value="1"/>
</dbReference>
<feature type="repeat" description="PPR" evidence="7">
    <location>
        <begin position="832"/>
        <end position="866"/>
    </location>
</feature>
<feature type="repeat" description="PPR" evidence="7">
    <location>
        <begin position="139"/>
        <end position="173"/>
    </location>
</feature>
<evidence type="ECO:0000256" key="6">
    <source>
        <dbReference type="ARBA" id="ARBA00023180"/>
    </source>
</evidence>
<dbReference type="PROSITE" id="PS51375">
    <property type="entry name" value="PPR"/>
    <property type="match status" value="17"/>
</dbReference>
<sequence>MSFATKFSSSSSSLAKIPPLQTLLKRGFTPTLKSINQLLLFLSSSRRFNAVIHLYSQLQSNNINADSQTHSILTRSLLKLHRFEEAEHLINTQTSKSSNFPRYRFQDSLIQGFGVIRNNPEKGLFLLKDWLADSGTLPSSFTFRSLIHSFASQGNMDRAIEVLELMTGNVRYPFDNFVFSSVIAGFCKTGRPDVAFEFFKKCVEFGALRPNVVTYTALLKAFNLLGRFDEACDLVSGIEKQGLVLDVVLYSCCILGYFRNGCLIEALNKHREMVDRGINPDIVSYTILVDGFSREGSVEKAVGFLKKMLKDGVMPNVITYTAIMLGFCKEGKLEKVFTLFKEVQDMGIEVDEYMYATLIYGACRKGDFDCVFHLLGEMEKKGIKPSVITYNIVINGLSKVGRTSEADSIFKEAGGDIIAYSTLLHGYTEEENVEGIFKTKGKLEESGLRMDVVACNILIKALFMVGAFEDARALYQAMLEMDLNANPITYCTMIDGYCKAGRIEEALEVFDVFRMSLVSSVACYNCMISGLCKEGMVDMAIEVIIELCEKGLVLDMGISMMLIRAAFAETGAAGVMNFVYKLENFGSDAYNSLCGDAICFLCKRGFVEAASELHTVMRWKGLILMKSSYNLLLKKLIYGGKMSLVGPFLNFFLKEYGLVEPIVCKILAQYLCLKNMDIALRFLKKMKELVSTVILHPTVLKNLVKEGRLLDAYKLVLEARESFPAMDVVDYSILVHALCKEGYPNQALDLCAFAKTKGITPNIVTYNSVINGLCRQGCLIEALRLFDSLERIGLVPSTVTYATLIDNLCKQGLLLEAKNLFDTMINKGCKPNICVYNSFIINYCKFGRMDEALKLLSDLEIKGVKPDEFTVSALIYGYCKKGDMEDALTFYSEFKMKGASPDFLGYIHMVRGLCAKGRMEEARNILREMLQTKSVVELINNIDTKTEPESIESFLVFLCEQGSIQEALVVLNEIASILFPSQKWSNIEQESQAPNNVVKSEVPSAVSTVSAGSNKISGLHCTTNDPHKIHKLVEDCDVGKDESQFRDFGCYYSLLSSLCSKGEQDKPGSDGKDCVADEHCLPTFFHVDPGDFANCRGTLSHVDWSARNWHSESCSAQDVTGELLKNDMVHGLMTCIFSSNPIAIMACHFVLDAYDHEVIRSLRKRIFLFRHETGKWQTLDNLPPSLSMDWLGICGSFV</sequence>
<reference evidence="8" key="1">
    <citation type="submission" date="2019-09" db="EMBL/GenBank/DDBJ databases">
        <title>Draft genome information of white flower Hibiscus syriacus.</title>
        <authorList>
            <person name="Kim Y.-M."/>
        </authorList>
    </citation>
    <scope>NUCLEOTIDE SEQUENCE [LARGE SCALE GENOMIC DNA]</scope>
    <source>
        <strain evidence="8">YM2019G1</strain>
    </source>
</reference>
<dbReference type="Pfam" id="PF13041">
    <property type="entry name" value="PPR_2"/>
    <property type="match status" value="5"/>
</dbReference>
<feature type="repeat" description="PPR" evidence="7">
    <location>
        <begin position="797"/>
        <end position="831"/>
    </location>
</feature>
<dbReference type="EMBL" id="VEPZ02001056">
    <property type="protein sequence ID" value="KAE8697079.1"/>
    <property type="molecule type" value="Genomic_DNA"/>
</dbReference>
<feature type="repeat" description="PPR" evidence="7">
    <location>
        <begin position="486"/>
        <end position="520"/>
    </location>
</feature>
<feature type="repeat" description="PPR" evidence="7">
    <location>
        <begin position="316"/>
        <end position="350"/>
    </location>
</feature>
<comment type="subcellular location">
    <subcellularLocation>
        <location evidence="1">Membrane</location>
        <topology evidence="1">Single-pass type II membrane protein</topology>
    </subcellularLocation>
</comment>
<evidence type="ECO:0000313" key="8">
    <source>
        <dbReference type="EMBL" id="KAE8697079.1"/>
    </source>
</evidence>
<feature type="repeat" description="PPR" evidence="7">
    <location>
        <begin position="281"/>
        <end position="315"/>
    </location>
</feature>
<evidence type="ECO:0000313" key="9">
    <source>
        <dbReference type="Proteomes" id="UP000436088"/>
    </source>
</evidence>
<keyword evidence="4" id="KW-0677">Repeat</keyword>
<evidence type="ECO:0000256" key="3">
    <source>
        <dbReference type="ARBA" id="ARBA00022679"/>
    </source>
</evidence>
<feature type="repeat" description="PPR" evidence="7">
    <location>
        <begin position="762"/>
        <end position="796"/>
    </location>
</feature>
<dbReference type="SUPFAM" id="SSF81901">
    <property type="entry name" value="HCP-like"/>
    <property type="match status" value="1"/>
</dbReference>
<feature type="repeat" description="PPR" evidence="7">
    <location>
        <begin position="351"/>
        <end position="385"/>
    </location>
</feature>
<feature type="repeat" description="PPR" evidence="7">
    <location>
        <begin position="386"/>
        <end position="416"/>
    </location>
</feature>
<accession>A0A6A3A1F4</accession>
<keyword evidence="6" id="KW-0325">Glycoprotein</keyword>
<dbReference type="InterPro" id="IPR003406">
    <property type="entry name" value="Glyco_trans_14"/>
</dbReference>
<dbReference type="Proteomes" id="UP000436088">
    <property type="component" value="Unassembled WGS sequence"/>
</dbReference>
<dbReference type="Gene3D" id="1.25.40.10">
    <property type="entry name" value="Tetratricopeptide repeat domain"/>
    <property type="match status" value="8"/>
</dbReference>
<dbReference type="InterPro" id="IPR011990">
    <property type="entry name" value="TPR-like_helical_dom_sf"/>
</dbReference>
<keyword evidence="3" id="KW-0808">Transferase</keyword>
<dbReference type="AlphaFoldDB" id="A0A6A3A1F4"/>
<keyword evidence="5" id="KW-0472">Membrane</keyword>
<dbReference type="PANTHER" id="PTHR45613">
    <property type="entry name" value="PENTATRICOPEPTIDE REPEAT-CONTAINING PROTEIN"/>
    <property type="match status" value="1"/>
</dbReference>
<keyword evidence="9" id="KW-1185">Reference proteome</keyword>
<feature type="repeat" description="PPR" evidence="7">
    <location>
        <begin position="211"/>
        <end position="245"/>
    </location>
</feature>
<feature type="repeat" description="PPR" evidence="7">
    <location>
        <begin position="246"/>
        <end position="280"/>
    </location>
</feature>
<proteinExistence type="predicted"/>
<organism evidence="8 9">
    <name type="scientific">Hibiscus syriacus</name>
    <name type="common">Rose of Sharon</name>
    <dbReference type="NCBI Taxonomy" id="106335"/>
    <lineage>
        <taxon>Eukaryota</taxon>
        <taxon>Viridiplantae</taxon>
        <taxon>Streptophyta</taxon>
        <taxon>Embryophyta</taxon>
        <taxon>Tracheophyta</taxon>
        <taxon>Spermatophyta</taxon>
        <taxon>Magnoliopsida</taxon>
        <taxon>eudicotyledons</taxon>
        <taxon>Gunneridae</taxon>
        <taxon>Pentapetalae</taxon>
        <taxon>rosids</taxon>
        <taxon>malvids</taxon>
        <taxon>Malvales</taxon>
        <taxon>Malvaceae</taxon>
        <taxon>Malvoideae</taxon>
        <taxon>Hibiscus</taxon>
    </lineage>
</organism>
<feature type="repeat" description="PPR" evidence="7">
    <location>
        <begin position="902"/>
        <end position="936"/>
    </location>
</feature>
<evidence type="ECO:0000256" key="1">
    <source>
        <dbReference type="ARBA" id="ARBA00004606"/>
    </source>
</evidence>
<gene>
    <name evidence="8" type="ORF">F3Y22_tig00110634pilonHSYRG00105</name>
</gene>
<name>A0A6A3A1F4_HIBSY</name>